<sequence length="112" mass="12589">MAYQSIDWVPTEKKIRNIWYDDESKSIDQNMRLGDTLHHASLTRKRKSADSCEENDRDDVDLKDTAKLAITFKLPKGEARLGVKFGMDEDKNTSLSIAGNAAKKVSLTTTAK</sequence>
<reference evidence="2" key="1">
    <citation type="submission" date="2014-09" db="EMBL/GenBank/DDBJ databases">
        <authorList>
            <person name="Sharma Rahul"/>
            <person name="Thines Marco"/>
        </authorList>
    </citation>
    <scope>NUCLEOTIDE SEQUENCE [LARGE SCALE GENOMIC DNA]</scope>
</reference>
<evidence type="ECO:0000313" key="1">
    <source>
        <dbReference type="EMBL" id="CEG45386.1"/>
    </source>
</evidence>
<dbReference type="GeneID" id="36396742"/>
<dbReference type="RefSeq" id="XP_024581755.1">
    <property type="nucleotide sequence ID" value="XM_024716126.1"/>
</dbReference>
<proteinExistence type="predicted"/>
<keyword evidence="2" id="KW-1185">Reference proteome</keyword>
<evidence type="ECO:0000313" key="2">
    <source>
        <dbReference type="Proteomes" id="UP000054928"/>
    </source>
</evidence>
<dbReference type="EMBL" id="CCYD01001572">
    <property type="protein sequence ID" value="CEG45386.1"/>
    <property type="molecule type" value="Genomic_DNA"/>
</dbReference>
<name>A0A0P1AT30_PLAHL</name>
<accession>A0A0P1AT30</accession>
<protein>
    <submittedName>
        <fullName evidence="1">Uncharacterized protein</fullName>
    </submittedName>
</protein>
<organism evidence="1 2">
    <name type="scientific">Plasmopara halstedii</name>
    <name type="common">Downy mildew of sunflower</name>
    <dbReference type="NCBI Taxonomy" id="4781"/>
    <lineage>
        <taxon>Eukaryota</taxon>
        <taxon>Sar</taxon>
        <taxon>Stramenopiles</taxon>
        <taxon>Oomycota</taxon>
        <taxon>Peronosporomycetes</taxon>
        <taxon>Peronosporales</taxon>
        <taxon>Peronosporaceae</taxon>
        <taxon>Plasmopara</taxon>
    </lineage>
</organism>
<dbReference type="AlphaFoldDB" id="A0A0P1AT30"/>
<dbReference type="Proteomes" id="UP000054928">
    <property type="component" value="Unassembled WGS sequence"/>
</dbReference>